<dbReference type="OrthoDB" id="10325847at2759"/>
<sequence length="558" mass="61734">MIWLKAIYGQILTIVANLLVLCMLNSLAMLLTPVSTPIAWYIHLTNQPLLEQLRMAITSFSKKRYMIGQDGRRPFGSCLATCFLTALGLTFFFLSTIVFQTSDTALRRSPNGVAPALIGGQNMQTSNTAEVRYPLITDDYLGPESVSDGSLLQPTQLWNTSVGGGVAQSETQFNGNVSVFINDLNWMTVSDSSGKDFTTTIYMTIDGISADTISATTPGTITARVMDNSLPAIFEVPLTASGLGDAYAFAVQGKYTLDYVHFQLVSFSAETYSNSDCLDQYYQFVSSHTLDNGTLLLNNTYNYSSNAEYSQDSIESDIASGDVDVKYGLISLQNLTTDTDQSQTYRLTKRAVHRQTTIATVNGTIDVLEYDYTLSITRYAKSSLDSDYAAVYTSSSTYTDGVTLPVTPMFRTSMDTYLNVATLVHNKNLYTIFVYETYVDILPTIILIAVFGGITLLATIISYAYNIKRVRNRAYSVPLETLNFVLYTPGRVLFPMFQKIKRAEFSMVDGFDPSTGYNHMGLVSLEDAEHITHREPDVPYGLVHKNPQGMLNNPSPYS</sequence>
<organism evidence="2 3">
    <name type="scientific">Magnusiomyces paraingens</name>
    <dbReference type="NCBI Taxonomy" id="2606893"/>
    <lineage>
        <taxon>Eukaryota</taxon>
        <taxon>Fungi</taxon>
        <taxon>Dikarya</taxon>
        <taxon>Ascomycota</taxon>
        <taxon>Saccharomycotina</taxon>
        <taxon>Dipodascomycetes</taxon>
        <taxon>Dipodascales</taxon>
        <taxon>Dipodascaceae</taxon>
        <taxon>Magnusiomyces</taxon>
    </lineage>
</organism>
<dbReference type="RefSeq" id="XP_031855061.1">
    <property type="nucleotide sequence ID" value="XM_031999170.1"/>
</dbReference>
<keyword evidence="3" id="KW-1185">Reference proteome</keyword>
<protein>
    <submittedName>
        <fullName evidence="2">Uncharacterized protein</fullName>
    </submittedName>
</protein>
<dbReference type="GeneID" id="43583270"/>
<evidence type="ECO:0000313" key="2">
    <source>
        <dbReference type="EMBL" id="VVT55156.1"/>
    </source>
</evidence>
<dbReference type="EMBL" id="CABVLU010000003">
    <property type="protein sequence ID" value="VVT55156.1"/>
    <property type="molecule type" value="Genomic_DNA"/>
</dbReference>
<feature type="transmembrane region" description="Helical" evidence="1">
    <location>
        <begin position="12"/>
        <end position="32"/>
    </location>
</feature>
<gene>
    <name evidence="2" type="ORF">SAPINGB_P004455</name>
</gene>
<name>A0A5E8BUJ7_9ASCO</name>
<keyword evidence="1" id="KW-0472">Membrane</keyword>
<keyword evidence="1" id="KW-0812">Transmembrane</keyword>
<dbReference type="Proteomes" id="UP000398389">
    <property type="component" value="Unassembled WGS sequence"/>
</dbReference>
<reference evidence="2 3" key="1">
    <citation type="submission" date="2019-09" db="EMBL/GenBank/DDBJ databases">
        <authorList>
            <person name="Brejova B."/>
        </authorList>
    </citation>
    <scope>NUCLEOTIDE SEQUENCE [LARGE SCALE GENOMIC DNA]</scope>
</reference>
<feature type="transmembrane region" description="Helical" evidence="1">
    <location>
        <begin position="78"/>
        <end position="99"/>
    </location>
</feature>
<accession>A0A5E8BUJ7</accession>
<dbReference type="AlphaFoldDB" id="A0A5E8BUJ7"/>
<evidence type="ECO:0000313" key="3">
    <source>
        <dbReference type="Proteomes" id="UP000398389"/>
    </source>
</evidence>
<evidence type="ECO:0000256" key="1">
    <source>
        <dbReference type="SAM" id="Phobius"/>
    </source>
</evidence>
<proteinExistence type="predicted"/>
<feature type="transmembrane region" description="Helical" evidence="1">
    <location>
        <begin position="441"/>
        <end position="465"/>
    </location>
</feature>
<keyword evidence="1" id="KW-1133">Transmembrane helix</keyword>